<gene>
    <name evidence="1" type="ordered locus">Desru_2860</name>
</gene>
<dbReference type="RefSeq" id="WP_013842826.1">
    <property type="nucleotide sequence ID" value="NC_015589.1"/>
</dbReference>
<protein>
    <submittedName>
        <fullName evidence="1">Uncharacterized protein</fullName>
    </submittedName>
</protein>
<dbReference type="EMBL" id="CP002780">
    <property type="protein sequence ID" value="AEG61074.1"/>
    <property type="molecule type" value="Genomic_DNA"/>
</dbReference>
<dbReference type="STRING" id="696281.Desru_2860"/>
<dbReference type="Proteomes" id="UP000009234">
    <property type="component" value="Chromosome"/>
</dbReference>
<dbReference type="OrthoDB" id="1786473at2"/>
<name>F6DSI4_DESRL</name>
<evidence type="ECO:0000313" key="2">
    <source>
        <dbReference type="Proteomes" id="UP000009234"/>
    </source>
</evidence>
<reference evidence="2" key="1">
    <citation type="submission" date="2011-05" db="EMBL/GenBank/DDBJ databases">
        <title>Complete sequence of Desulfotomaculum ruminis DSM 2154.</title>
        <authorList>
            <person name="Lucas S."/>
            <person name="Copeland A."/>
            <person name="Lapidus A."/>
            <person name="Cheng J.-F."/>
            <person name="Goodwin L."/>
            <person name="Pitluck S."/>
            <person name="Lu M."/>
            <person name="Detter J.C."/>
            <person name="Han C."/>
            <person name="Tapia R."/>
            <person name="Land M."/>
            <person name="Hauser L."/>
            <person name="Kyrpides N."/>
            <person name="Ivanova N."/>
            <person name="Mikhailova N."/>
            <person name="Pagani I."/>
            <person name="Stams A.J.M."/>
            <person name="Plugge C.M."/>
            <person name="Muyzer G."/>
            <person name="Kuever J."/>
            <person name="Parshina S.N."/>
            <person name="Ivanova A.E."/>
            <person name="Nazina T.N."/>
            <person name="Brambilla E."/>
            <person name="Spring S."/>
            <person name="Klenk H.-P."/>
            <person name="Woyke T."/>
        </authorList>
    </citation>
    <scope>NUCLEOTIDE SEQUENCE [LARGE SCALE GENOMIC DNA]</scope>
    <source>
        <strain evidence="2">ATCC 23193 / DSM 2154 / NCIB 8452 / DL</strain>
    </source>
</reference>
<organism evidence="1 2">
    <name type="scientific">Desulforamulus ruminis (strain ATCC 23193 / DSM 2154 / NCIMB 8452 / DL)</name>
    <name type="common">Desulfotomaculum ruminis</name>
    <dbReference type="NCBI Taxonomy" id="696281"/>
    <lineage>
        <taxon>Bacteria</taxon>
        <taxon>Bacillati</taxon>
        <taxon>Bacillota</taxon>
        <taxon>Clostridia</taxon>
        <taxon>Eubacteriales</taxon>
        <taxon>Peptococcaceae</taxon>
        <taxon>Desulforamulus</taxon>
    </lineage>
</organism>
<dbReference type="AlphaFoldDB" id="F6DSI4"/>
<accession>F6DSI4</accession>
<proteinExistence type="predicted"/>
<sequence length="151" mass="17456">MTTEEKIKIIEPIGGNIGMIKPRKAKETVGIILEHPDFAKAYQCIQPNNRIAPAHTGKFDYRWEYHQKEDAYLLHLTFCDGVSFAIRFLRNRAGQILEQLQEMNKKSPMFGVILRFKEQCSPDIYDDSIALIGLEFDRDPAAEWPRERTTA</sequence>
<evidence type="ECO:0000313" key="1">
    <source>
        <dbReference type="EMBL" id="AEG61074.1"/>
    </source>
</evidence>
<dbReference type="HOGENOM" id="CLU_1783733_0_0_9"/>
<keyword evidence="2" id="KW-1185">Reference proteome</keyword>
<dbReference type="KEGG" id="dru:Desru_2860"/>
<reference evidence="1 2" key="2">
    <citation type="journal article" date="2012" name="Stand. Genomic Sci.">
        <title>Complete genome sequence of the sulfate-reducing firmicute Desulfotomaculum ruminis type strain (DL(T)).</title>
        <authorList>
            <person name="Spring S."/>
            <person name="Visser M."/>
            <person name="Lu M."/>
            <person name="Copeland A."/>
            <person name="Lapidus A."/>
            <person name="Lucas S."/>
            <person name="Cheng J.F."/>
            <person name="Han C."/>
            <person name="Tapia R."/>
            <person name="Goodwin L.A."/>
            <person name="Pitluck S."/>
            <person name="Ivanova N."/>
            <person name="Land M."/>
            <person name="Hauser L."/>
            <person name="Larimer F."/>
            <person name="Rohde M."/>
            <person name="Goker M."/>
            <person name="Detter J.C."/>
            <person name="Kyrpides N.C."/>
            <person name="Woyke T."/>
            <person name="Schaap P.J."/>
            <person name="Plugge C.M."/>
            <person name="Muyzer G."/>
            <person name="Kuever J."/>
            <person name="Pereira I.A."/>
            <person name="Parshina S.N."/>
            <person name="Bernier-Latmani R."/>
            <person name="Stams A.J."/>
            <person name="Klenk H.P."/>
        </authorList>
    </citation>
    <scope>NUCLEOTIDE SEQUENCE [LARGE SCALE GENOMIC DNA]</scope>
    <source>
        <strain evidence="2">ATCC 23193 / DSM 2154 / NCIB 8452 / DL</strain>
    </source>
</reference>